<accession>A0A8S4RVQ7</accession>
<evidence type="ECO:0000313" key="2">
    <source>
        <dbReference type="EMBL" id="CAH2241017.1"/>
    </source>
</evidence>
<protein>
    <submittedName>
        <fullName evidence="2">Jg4087 protein</fullName>
    </submittedName>
</protein>
<sequence length="126" mass="13838">MQRLPATRSMSSVHLVGGRPMLRIPVRGCHSSTLGPQRPSFLRTMCPVHCHFSTTANQLAAPLPRDPKITRPYPLRITEGARGTQGAPANPRTYLRRVMDSPHPLPGIKGAGGVHEQDSCARYSYE</sequence>
<evidence type="ECO:0000256" key="1">
    <source>
        <dbReference type="SAM" id="MobiDB-lite"/>
    </source>
</evidence>
<dbReference type="AlphaFoldDB" id="A0A8S4RVQ7"/>
<reference evidence="2" key="1">
    <citation type="submission" date="2022-03" db="EMBL/GenBank/DDBJ databases">
        <authorList>
            <person name="Lindestad O."/>
        </authorList>
    </citation>
    <scope>NUCLEOTIDE SEQUENCE</scope>
</reference>
<feature type="region of interest" description="Disordered" evidence="1">
    <location>
        <begin position="97"/>
        <end position="117"/>
    </location>
</feature>
<dbReference type="EMBL" id="CAKXAJ010025562">
    <property type="protein sequence ID" value="CAH2241017.1"/>
    <property type="molecule type" value="Genomic_DNA"/>
</dbReference>
<organism evidence="2 3">
    <name type="scientific">Pararge aegeria aegeria</name>
    <dbReference type="NCBI Taxonomy" id="348720"/>
    <lineage>
        <taxon>Eukaryota</taxon>
        <taxon>Metazoa</taxon>
        <taxon>Ecdysozoa</taxon>
        <taxon>Arthropoda</taxon>
        <taxon>Hexapoda</taxon>
        <taxon>Insecta</taxon>
        <taxon>Pterygota</taxon>
        <taxon>Neoptera</taxon>
        <taxon>Endopterygota</taxon>
        <taxon>Lepidoptera</taxon>
        <taxon>Glossata</taxon>
        <taxon>Ditrysia</taxon>
        <taxon>Papilionoidea</taxon>
        <taxon>Nymphalidae</taxon>
        <taxon>Satyrinae</taxon>
        <taxon>Satyrini</taxon>
        <taxon>Parargina</taxon>
        <taxon>Pararge</taxon>
    </lineage>
</organism>
<proteinExistence type="predicted"/>
<gene>
    <name evidence="2" type="primary">jg4087</name>
    <name evidence="2" type="ORF">PAEG_LOCUS17487</name>
</gene>
<dbReference type="OrthoDB" id="7481104at2759"/>
<dbReference type="Proteomes" id="UP000838756">
    <property type="component" value="Unassembled WGS sequence"/>
</dbReference>
<comment type="caution">
    <text evidence="2">The sequence shown here is derived from an EMBL/GenBank/DDBJ whole genome shotgun (WGS) entry which is preliminary data.</text>
</comment>
<evidence type="ECO:0000313" key="3">
    <source>
        <dbReference type="Proteomes" id="UP000838756"/>
    </source>
</evidence>
<name>A0A8S4RVQ7_9NEOP</name>
<keyword evidence="3" id="KW-1185">Reference proteome</keyword>